<dbReference type="Proteomes" id="UP000054423">
    <property type="component" value="Unassembled WGS sequence"/>
</dbReference>
<reference evidence="4" key="1">
    <citation type="submission" date="2013-11" db="EMBL/GenBank/DDBJ databases">
        <title>The Genome Sequence of Phytophthora parasitica CHvinca01.</title>
        <authorList>
            <consortium name="The Broad Institute Genomics Platform"/>
            <person name="Russ C."/>
            <person name="Tyler B."/>
            <person name="Panabieres F."/>
            <person name="Shan W."/>
            <person name="Tripathy S."/>
            <person name="Grunwald N."/>
            <person name="Machado M."/>
            <person name="Johnson C.S."/>
            <person name="Arredondo F."/>
            <person name="Hong C."/>
            <person name="Coffey M."/>
            <person name="Young S.K."/>
            <person name="Zeng Q."/>
            <person name="Gargeya S."/>
            <person name="Fitzgerald M."/>
            <person name="Abouelleil A."/>
            <person name="Alvarado L."/>
            <person name="Chapman S.B."/>
            <person name="Gainer-Dewar J."/>
            <person name="Goldberg J."/>
            <person name="Griggs A."/>
            <person name="Gujja S."/>
            <person name="Hansen M."/>
            <person name="Howarth C."/>
            <person name="Imamovic A."/>
            <person name="Ireland A."/>
            <person name="Larimer J."/>
            <person name="McCowan C."/>
            <person name="Murphy C."/>
            <person name="Pearson M."/>
            <person name="Poon T.W."/>
            <person name="Priest M."/>
            <person name="Roberts A."/>
            <person name="Saif S."/>
            <person name="Shea T."/>
            <person name="Sykes S."/>
            <person name="Wortman J."/>
            <person name="Nusbaum C."/>
            <person name="Birren B."/>
        </authorList>
    </citation>
    <scope>NUCLEOTIDE SEQUENCE [LARGE SCALE GENOMIC DNA]</scope>
    <source>
        <strain evidence="4">CHvinca01</strain>
    </source>
</reference>
<accession>W2LSX9</accession>
<dbReference type="EMBL" id="KI671221">
    <property type="protein sequence ID" value="ETL47466.1"/>
    <property type="molecule type" value="Genomic_DNA"/>
</dbReference>
<reference evidence="2" key="2">
    <citation type="submission" date="2013-11" db="EMBL/GenBank/DDBJ databases">
        <title>The Genome Sequence of Phytophthora parasitica CJ02B3.</title>
        <authorList>
            <consortium name="The Broad Institute Genomics Platform"/>
            <person name="Russ C."/>
            <person name="Tyler B."/>
            <person name="Panabieres F."/>
            <person name="Shan W."/>
            <person name="Tripathy S."/>
            <person name="Grunwald N."/>
            <person name="Machado M."/>
            <person name="Johnson C.S."/>
            <person name="Arredondo F."/>
            <person name="Hong C."/>
            <person name="Coffey M."/>
            <person name="Young S.K."/>
            <person name="Zeng Q."/>
            <person name="Gargeya S."/>
            <person name="Fitzgerald M."/>
            <person name="Abouelleil A."/>
            <person name="Alvarado L."/>
            <person name="Chapman S.B."/>
            <person name="Gainer-Dewar J."/>
            <person name="Goldberg J."/>
            <person name="Griggs A."/>
            <person name="Gujja S."/>
            <person name="Hansen M."/>
            <person name="Howarth C."/>
            <person name="Imamovic A."/>
            <person name="Ireland A."/>
            <person name="Larimer J."/>
            <person name="McCowan C."/>
            <person name="Murphy C."/>
            <person name="Pearson M."/>
            <person name="Poon T.W."/>
            <person name="Priest M."/>
            <person name="Roberts A."/>
            <person name="Saif S."/>
            <person name="Shea T."/>
            <person name="Sykes S."/>
            <person name="Wortman J."/>
            <person name="Nusbaum C."/>
            <person name="Birren B."/>
        </authorList>
    </citation>
    <scope>NUCLEOTIDE SEQUENCE [LARGE SCALE GENOMIC DNA]</scope>
    <source>
        <strain evidence="2">CJ02B3</strain>
    </source>
</reference>
<sequence length="55" mass="6154">MVTASCEEDHREQRSRITSEGEAVAGHDMTILLAFKIRVQQVTSNQEVANPNIQN</sequence>
<gene>
    <name evidence="5" type="ORF">L914_02792</name>
    <name evidence="2" type="ORF">L915_02816</name>
    <name evidence="3" type="ORF">L916_02791</name>
    <name evidence="4" type="ORF">L917_02728</name>
</gene>
<dbReference type="Proteomes" id="UP000054532">
    <property type="component" value="Unassembled WGS sequence"/>
</dbReference>
<feature type="compositionally biased region" description="Basic and acidic residues" evidence="1">
    <location>
        <begin position="7"/>
        <end position="19"/>
    </location>
</feature>
<proteinExistence type="predicted"/>
<evidence type="ECO:0000313" key="2">
    <source>
        <dbReference type="EMBL" id="ETK94074.1"/>
    </source>
</evidence>
<feature type="region of interest" description="Disordered" evidence="1">
    <location>
        <begin position="1"/>
        <end position="22"/>
    </location>
</feature>
<dbReference type="Proteomes" id="UP000053236">
    <property type="component" value="Unassembled WGS sequence"/>
</dbReference>
<evidence type="ECO:0000256" key="1">
    <source>
        <dbReference type="SAM" id="MobiDB-lite"/>
    </source>
</evidence>
<evidence type="ECO:0000313" key="3">
    <source>
        <dbReference type="EMBL" id="ETL47466.1"/>
    </source>
</evidence>
<dbReference type="EMBL" id="KI677981">
    <property type="protein sequence ID" value="ETM00558.1"/>
    <property type="molecule type" value="Genomic_DNA"/>
</dbReference>
<dbReference type="EMBL" id="KI691218">
    <property type="protein sequence ID" value="ETM53759.1"/>
    <property type="molecule type" value="Genomic_DNA"/>
</dbReference>
<dbReference type="Proteomes" id="UP000053864">
    <property type="component" value="Unassembled WGS sequence"/>
</dbReference>
<dbReference type="EMBL" id="KI684730">
    <property type="protein sequence ID" value="ETK94074.1"/>
    <property type="molecule type" value="Genomic_DNA"/>
</dbReference>
<reference evidence="5" key="4">
    <citation type="submission" date="2013-11" db="EMBL/GenBank/DDBJ databases">
        <title>The Genome Sequence of Phytophthora parasitica IAC_01/95.</title>
        <authorList>
            <consortium name="The Broad Institute Genomics Platform"/>
            <person name="Russ C."/>
            <person name="Tyler B."/>
            <person name="Panabieres F."/>
            <person name="Shan W."/>
            <person name="Tripathy S."/>
            <person name="Grunwald N."/>
            <person name="Machado M."/>
            <person name="Johnson C.S."/>
            <person name="Arredondo F."/>
            <person name="Hong C."/>
            <person name="Coffey M."/>
            <person name="Young S.K."/>
            <person name="Zeng Q."/>
            <person name="Gargeya S."/>
            <person name="Fitzgerald M."/>
            <person name="Abouelleil A."/>
            <person name="Alvarado L."/>
            <person name="Chapman S.B."/>
            <person name="Gainer-Dewar J."/>
            <person name="Goldberg J."/>
            <person name="Griggs A."/>
            <person name="Gujja S."/>
            <person name="Hansen M."/>
            <person name="Howarth C."/>
            <person name="Imamovic A."/>
            <person name="Ireland A."/>
            <person name="Larimer J."/>
            <person name="McCowan C."/>
            <person name="Murphy C."/>
            <person name="Pearson M."/>
            <person name="Poon T.W."/>
            <person name="Priest M."/>
            <person name="Roberts A."/>
            <person name="Saif S."/>
            <person name="Shea T."/>
            <person name="Sykes S."/>
            <person name="Wortman J."/>
            <person name="Nusbaum C."/>
            <person name="Birren B."/>
        </authorList>
    </citation>
    <scope>NUCLEOTIDE SEQUENCE [LARGE SCALE GENOMIC DNA]</scope>
    <source>
        <strain evidence="5">IAC_01/95</strain>
    </source>
</reference>
<protein>
    <submittedName>
        <fullName evidence="4">Uncharacterized protein</fullName>
    </submittedName>
</protein>
<evidence type="ECO:0000313" key="6">
    <source>
        <dbReference type="Proteomes" id="UP000053864"/>
    </source>
</evidence>
<reference evidence="3 6" key="3">
    <citation type="submission" date="2013-11" db="EMBL/GenBank/DDBJ databases">
        <title>The Genome Sequence of Phytophthora parasitica CJ05E6.</title>
        <authorList>
            <consortium name="The Broad Institute Genomics Platform"/>
            <person name="Russ C."/>
            <person name="Tyler B."/>
            <person name="Panabieres F."/>
            <person name="Shan W."/>
            <person name="Tripathy S."/>
            <person name="Grunwald N."/>
            <person name="Machado M."/>
            <person name="Johnson C.S."/>
            <person name="Arredondo F."/>
            <person name="Hong C."/>
            <person name="Coffey M."/>
            <person name="Young S.K."/>
            <person name="Zeng Q."/>
            <person name="Gargeya S."/>
            <person name="Fitzgerald M."/>
            <person name="Abouelleil A."/>
            <person name="Alvarado L."/>
            <person name="Chapman S.B."/>
            <person name="Gainer-Dewar J."/>
            <person name="Goldberg J."/>
            <person name="Griggs A."/>
            <person name="Gujja S."/>
            <person name="Hansen M."/>
            <person name="Howarth C."/>
            <person name="Imamovic A."/>
            <person name="Ireland A."/>
            <person name="Larimer J."/>
            <person name="McCowan C."/>
            <person name="Murphy C."/>
            <person name="Pearson M."/>
            <person name="Poon T.W."/>
            <person name="Priest M."/>
            <person name="Roberts A."/>
            <person name="Saif S."/>
            <person name="Shea T."/>
            <person name="Sykes S."/>
            <person name="Wortman J."/>
            <person name="Nusbaum C."/>
            <person name="Birren B."/>
        </authorList>
    </citation>
    <scope>NUCLEOTIDE SEQUENCE [LARGE SCALE GENOMIC DNA]</scope>
    <source>
        <strain evidence="3 6">CJ05E6</strain>
    </source>
</reference>
<organism evidence="4">
    <name type="scientific">Phytophthora nicotianae</name>
    <name type="common">Potato buckeye rot agent</name>
    <name type="synonym">Phytophthora parasitica</name>
    <dbReference type="NCBI Taxonomy" id="4792"/>
    <lineage>
        <taxon>Eukaryota</taxon>
        <taxon>Sar</taxon>
        <taxon>Stramenopiles</taxon>
        <taxon>Oomycota</taxon>
        <taxon>Peronosporomycetes</taxon>
        <taxon>Peronosporales</taxon>
        <taxon>Peronosporaceae</taxon>
        <taxon>Phytophthora</taxon>
    </lineage>
</organism>
<evidence type="ECO:0000313" key="5">
    <source>
        <dbReference type="EMBL" id="ETM53759.1"/>
    </source>
</evidence>
<name>W2LSX9_PHYNI</name>
<dbReference type="AlphaFoldDB" id="W2LSX9"/>
<evidence type="ECO:0000313" key="4">
    <source>
        <dbReference type="EMBL" id="ETM00558.1"/>
    </source>
</evidence>